<keyword evidence="2" id="KW-1185">Reference proteome</keyword>
<comment type="caution">
    <text evidence="1">The sequence shown here is derived from an EMBL/GenBank/DDBJ whole genome shotgun (WGS) entry which is preliminary data.</text>
</comment>
<proteinExistence type="predicted"/>
<organism evidence="1 2">
    <name type="scientific">Zarconia navalis LEGE 11467</name>
    <dbReference type="NCBI Taxonomy" id="1828826"/>
    <lineage>
        <taxon>Bacteria</taxon>
        <taxon>Bacillati</taxon>
        <taxon>Cyanobacteriota</taxon>
        <taxon>Cyanophyceae</taxon>
        <taxon>Oscillatoriophycideae</taxon>
        <taxon>Oscillatoriales</taxon>
        <taxon>Oscillatoriales incertae sedis</taxon>
        <taxon>Zarconia</taxon>
        <taxon>Zarconia navalis</taxon>
    </lineage>
</organism>
<dbReference type="EMBL" id="JADEXN010000051">
    <property type="protein sequence ID" value="MBE9040054.1"/>
    <property type="molecule type" value="Genomic_DNA"/>
</dbReference>
<name>A0A928VTG6_9CYAN</name>
<sequence>MPWSGFGKKFKDFVSYSSRPWRLKPLAAISHRPQVIQRAQWSVLLESKLKLSEAIDRLDPTPSWTLGDGVGSR</sequence>
<dbReference type="Proteomes" id="UP000621799">
    <property type="component" value="Unassembled WGS sequence"/>
</dbReference>
<accession>A0A928VTG6</accession>
<evidence type="ECO:0000313" key="1">
    <source>
        <dbReference type="EMBL" id="MBE9040054.1"/>
    </source>
</evidence>
<dbReference type="AlphaFoldDB" id="A0A928VTG6"/>
<protein>
    <submittedName>
        <fullName evidence="1">Uncharacterized protein</fullName>
    </submittedName>
</protein>
<dbReference type="RefSeq" id="WP_264320311.1">
    <property type="nucleotide sequence ID" value="NZ_JADEXN010000051.1"/>
</dbReference>
<reference evidence="1" key="1">
    <citation type="submission" date="2020-10" db="EMBL/GenBank/DDBJ databases">
        <authorList>
            <person name="Castelo-Branco R."/>
            <person name="Eusebio N."/>
            <person name="Adriana R."/>
            <person name="Vieira A."/>
            <person name="Brugerolle De Fraissinette N."/>
            <person name="Rezende De Castro R."/>
            <person name="Schneider M.P."/>
            <person name="Vasconcelos V."/>
            <person name="Leao P.N."/>
        </authorList>
    </citation>
    <scope>NUCLEOTIDE SEQUENCE</scope>
    <source>
        <strain evidence="1">LEGE 11467</strain>
    </source>
</reference>
<gene>
    <name evidence="1" type="ORF">IQ235_04515</name>
</gene>
<evidence type="ECO:0000313" key="2">
    <source>
        <dbReference type="Proteomes" id="UP000621799"/>
    </source>
</evidence>